<dbReference type="SUPFAM" id="SSF52540">
    <property type="entry name" value="P-loop containing nucleoside triphosphate hydrolases"/>
    <property type="match status" value="1"/>
</dbReference>
<accession>F0YDY6</accession>
<keyword evidence="1" id="KW-0547">Nucleotide-binding</keyword>
<keyword evidence="3" id="KW-0067">ATP-binding</keyword>
<evidence type="ECO:0000313" key="6">
    <source>
        <dbReference type="Proteomes" id="UP000002729"/>
    </source>
</evidence>
<dbReference type="Proteomes" id="UP000002729">
    <property type="component" value="Unassembled WGS sequence"/>
</dbReference>
<dbReference type="InParanoid" id="F0YDY6"/>
<evidence type="ECO:0000259" key="4">
    <source>
        <dbReference type="SMART" id="SM00382"/>
    </source>
</evidence>
<dbReference type="SMART" id="SM00382">
    <property type="entry name" value="AAA"/>
    <property type="match status" value="1"/>
</dbReference>
<keyword evidence="2" id="KW-0378">Hydrolase</keyword>
<organism evidence="6">
    <name type="scientific">Aureococcus anophagefferens</name>
    <name type="common">Harmful bloom alga</name>
    <dbReference type="NCBI Taxonomy" id="44056"/>
    <lineage>
        <taxon>Eukaryota</taxon>
        <taxon>Sar</taxon>
        <taxon>Stramenopiles</taxon>
        <taxon>Ochrophyta</taxon>
        <taxon>Pelagophyceae</taxon>
        <taxon>Pelagomonadales</taxon>
        <taxon>Pelagomonadaceae</taxon>
        <taxon>Aureococcus</taxon>
    </lineage>
</organism>
<dbReference type="InterPro" id="IPR027417">
    <property type="entry name" value="P-loop_NTPase"/>
</dbReference>
<dbReference type="PANTHER" id="PTHR43146:SF1">
    <property type="entry name" value="CANCER-RELATED NUCLEOSIDE-TRIPHOSPHATASE"/>
    <property type="match status" value="1"/>
</dbReference>
<name>F0YDY6_AURAN</name>
<proteinExistence type="predicted"/>
<evidence type="ECO:0000256" key="1">
    <source>
        <dbReference type="ARBA" id="ARBA00022741"/>
    </source>
</evidence>
<dbReference type="RefSeq" id="XP_009038585.1">
    <property type="nucleotide sequence ID" value="XM_009040337.1"/>
</dbReference>
<dbReference type="GO" id="GO:0005524">
    <property type="term" value="F:ATP binding"/>
    <property type="evidence" value="ECO:0007669"/>
    <property type="project" value="UniProtKB-KW"/>
</dbReference>
<feature type="domain" description="AAA+ ATPase" evidence="4">
    <location>
        <begin position="23"/>
        <end position="187"/>
    </location>
</feature>
<evidence type="ECO:0000256" key="3">
    <source>
        <dbReference type="ARBA" id="ARBA00022840"/>
    </source>
</evidence>
<dbReference type="OMA" id="VTAVQNC"/>
<dbReference type="EMBL" id="GL833133">
    <property type="protein sequence ID" value="EGB06840.1"/>
    <property type="molecule type" value="Genomic_DNA"/>
</dbReference>
<dbReference type="InterPro" id="IPR004948">
    <property type="entry name" value="Nuc-triphosphatase_THEP1"/>
</dbReference>
<evidence type="ECO:0000256" key="2">
    <source>
        <dbReference type="ARBA" id="ARBA00022801"/>
    </source>
</evidence>
<dbReference type="Pfam" id="PF03266">
    <property type="entry name" value="NTPase_1"/>
    <property type="match status" value="1"/>
</dbReference>
<dbReference type="eggNOG" id="ENOG502QVJ8">
    <property type="taxonomic scope" value="Eukaryota"/>
</dbReference>
<gene>
    <name evidence="5" type="ORF">AURANDRAFT_28872</name>
</gene>
<feature type="non-terminal residue" evidence="5">
    <location>
        <position position="192"/>
    </location>
</feature>
<dbReference type="OrthoDB" id="446244at2759"/>
<sequence>MSAHTLVTTDDAHTLETDFEVPAPRIIMLTGRPGVGKTTIVRAALDAWTANGRAAAGFHTREELRDDGRRAGFEIVAADGRTASLARREARGGKKSHVGRVGQFKVNTDAVRDVAMDALKSAGGDRLLVLDEIGRMELLCEGFDAAARDALDASRVGVATVPSRATEPFVAAVKARADVLLLEVTRENRDAL</sequence>
<dbReference type="InterPro" id="IPR003593">
    <property type="entry name" value="AAA+_ATPase"/>
</dbReference>
<dbReference type="GeneID" id="20220627"/>
<dbReference type="Gene3D" id="3.40.50.300">
    <property type="entry name" value="P-loop containing nucleotide triphosphate hydrolases"/>
    <property type="match status" value="1"/>
</dbReference>
<dbReference type="PANTHER" id="PTHR43146">
    <property type="entry name" value="CANCER-RELATED NUCLEOSIDE-TRIPHOSPHATASE"/>
    <property type="match status" value="1"/>
</dbReference>
<dbReference type="AlphaFoldDB" id="F0YDY6"/>
<evidence type="ECO:0000313" key="5">
    <source>
        <dbReference type="EMBL" id="EGB06840.1"/>
    </source>
</evidence>
<dbReference type="GO" id="GO:0017111">
    <property type="term" value="F:ribonucleoside triphosphate phosphatase activity"/>
    <property type="evidence" value="ECO:0007669"/>
    <property type="project" value="InterPro"/>
</dbReference>
<reference evidence="5 6" key="1">
    <citation type="journal article" date="2011" name="Proc. Natl. Acad. Sci. U.S.A.">
        <title>Niche of harmful alga Aureococcus anophagefferens revealed through ecogenomics.</title>
        <authorList>
            <person name="Gobler C.J."/>
            <person name="Berry D.L."/>
            <person name="Dyhrman S.T."/>
            <person name="Wilhelm S.W."/>
            <person name="Salamov A."/>
            <person name="Lobanov A.V."/>
            <person name="Zhang Y."/>
            <person name="Collier J.L."/>
            <person name="Wurch L.L."/>
            <person name="Kustka A.B."/>
            <person name="Dill B.D."/>
            <person name="Shah M."/>
            <person name="VerBerkmoes N.C."/>
            <person name="Kuo A."/>
            <person name="Terry A."/>
            <person name="Pangilinan J."/>
            <person name="Lindquist E.A."/>
            <person name="Lucas S."/>
            <person name="Paulsen I.T."/>
            <person name="Hattenrath-Lehmann T.K."/>
            <person name="Talmage S.C."/>
            <person name="Walker E.A."/>
            <person name="Koch F."/>
            <person name="Burson A.M."/>
            <person name="Marcoval M.A."/>
            <person name="Tang Y.Z."/>
            <person name="Lecleir G.R."/>
            <person name="Coyne K.J."/>
            <person name="Berg G.M."/>
            <person name="Bertrand E.M."/>
            <person name="Saito M.A."/>
            <person name="Gladyshev V.N."/>
            <person name="Grigoriev I.V."/>
        </authorList>
    </citation>
    <scope>NUCLEOTIDE SEQUENCE [LARGE SCALE GENOMIC DNA]</scope>
    <source>
        <strain evidence="6">CCMP 1984</strain>
    </source>
</reference>
<keyword evidence="6" id="KW-1185">Reference proteome</keyword>
<protein>
    <recommendedName>
        <fullName evidence="4">AAA+ ATPase domain-containing protein</fullName>
    </recommendedName>
</protein>
<dbReference type="KEGG" id="aaf:AURANDRAFT_28872"/>